<feature type="domain" description="Transposase IS116/IS110/IS902 C-terminal" evidence="3">
    <location>
        <begin position="212"/>
        <end position="295"/>
    </location>
</feature>
<keyword evidence="1" id="KW-0175">Coiled coil</keyword>
<dbReference type="Proteomes" id="UP001082899">
    <property type="component" value="Unassembled WGS sequence"/>
</dbReference>
<evidence type="ECO:0000256" key="1">
    <source>
        <dbReference type="SAM" id="Coils"/>
    </source>
</evidence>
<sequence length="344" mass="38312">MQITTIGIDLAKNVFQVHGANEHGKPILRKQLRRDQVVVFFSNMPPCLTGMEACGGAHHWARKLEALGHDVKLIAPQFVKPYVKSNKNDVADAEAICEAVSRPTMRFVPIKNIEQQSVLALHRARQGFVKARTAQANQIRGLLAEFGLVIPQGIAYIAKRVPELIEDATLPLTGVFRILINRLLEHLKLLDKQVDELEAQIKDWHKNSEMSRRLERIPGIGPITASAMTATIGDAKNFTNGRQLAAWLGLVPRQNSSGGKSTLLGMSKRGDAYLRTLLIHGARSVIYRANQRAETHAWLFKLINRRNANVAAVALANKTARIIWAMLVHNRDFNPIFKADRASV</sequence>
<keyword evidence="5" id="KW-1185">Reference proteome</keyword>
<name>A0ABT3ZLY0_9BURK</name>
<proteinExistence type="predicted"/>
<comment type="caution">
    <text evidence="4">The sequence shown here is derived from an EMBL/GenBank/DDBJ whole genome shotgun (WGS) entry which is preliminary data.</text>
</comment>
<gene>
    <name evidence="4" type="ORF">OVY01_09965</name>
</gene>
<evidence type="ECO:0000259" key="2">
    <source>
        <dbReference type="Pfam" id="PF01548"/>
    </source>
</evidence>
<dbReference type="PANTHER" id="PTHR33055">
    <property type="entry name" value="TRANSPOSASE FOR INSERTION SEQUENCE ELEMENT IS1111A"/>
    <property type="match status" value="1"/>
</dbReference>
<dbReference type="Pfam" id="PF02371">
    <property type="entry name" value="Transposase_20"/>
    <property type="match status" value="1"/>
</dbReference>
<reference evidence="4" key="1">
    <citation type="submission" date="2022-11" db="EMBL/GenBank/DDBJ databases">
        <title>Robbsia betulipollinis sp. nov., isolated from pollen of birch (Betula pendula).</title>
        <authorList>
            <person name="Shi H."/>
            <person name="Ambika Manirajan B."/>
            <person name="Ratering S."/>
            <person name="Geissler-Plaum R."/>
            <person name="Schnell S."/>
        </authorList>
    </citation>
    <scope>NUCLEOTIDE SEQUENCE</scope>
    <source>
        <strain evidence="4">Bb-Pol-6</strain>
    </source>
</reference>
<dbReference type="InterPro" id="IPR002525">
    <property type="entry name" value="Transp_IS110-like_N"/>
</dbReference>
<dbReference type="PANTHER" id="PTHR33055:SF3">
    <property type="entry name" value="PUTATIVE TRANSPOSASE FOR IS117-RELATED"/>
    <property type="match status" value="1"/>
</dbReference>
<dbReference type="Pfam" id="PF01548">
    <property type="entry name" value="DEDD_Tnp_IS110"/>
    <property type="match status" value="1"/>
</dbReference>
<dbReference type="InterPro" id="IPR003346">
    <property type="entry name" value="Transposase_20"/>
</dbReference>
<organism evidence="4 5">
    <name type="scientific">Robbsia betulipollinis</name>
    <dbReference type="NCBI Taxonomy" id="2981849"/>
    <lineage>
        <taxon>Bacteria</taxon>
        <taxon>Pseudomonadati</taxon>
        <taxon>Pseudomonadota</taxon>
        <taxon>Betaproteobacteria</taxon>
        <taxon>Burkholderiales</taxon>
        <taxon>Burkholderiaceae</taxon>
        <taxon>Robbsia</taxon>
    </lineage>
</organism>
<feature type="coiled-coil region" evidence="1">
    <location>
        <begin position="180"/>
        <end position="207"/>
    </location>
</feature>
<evidence type="ECO:0000313" key="4">
    <source>
        <dbReference type="EMBL" id="MCY0387554.1"/>
    </source>
</evidence>
<feature type="domain" description="Transposase IS110-like N-terminal" evidence="2">
    <location>
        <begin position="6"/>
        <end position="145"/>
    </location>
</feature>
<accession>A0ABT3ZLY0</accession>
<dbReference type="NCBIfam" id="NF033542">
    <property type="entry name" value="transpos_IS110"/>
    <property type="match status" value="1"/>
</dbReference>
<protein>
    <submittedName>
        <fullName evidence="4">IS110 family transposase</fullName>
    </submittedName>
</protein>
<dbReference type="EMBL" id="JAPMXC010000001">
    <property type="protein sequence ID" value="MCY0387554.1"/>
    <property type="molecule type" value="Genomic_DNA"/>
</dbReference>
<evidence type="ECO:0000313" key="5">
    <source>
        <dbReference type="Proteomes" id="UP001082899"/>
    </source>
</evidence>
<evidence type="ECO:0000259" key="3">
    <source>
        <dbReference type="Pfam" id="PF02371"/>
    </source>
</evidence>
<dbReference type="RefSeq" id="WP_267847289.1">
    <property type="nucleotide sequence ID" value="NZ_JAPMXC010000001.1"/>
</dbReference>
<dbReference type="InterPro" id="IPR047650">
    <property type="entry name" value="Transpos_IS110"/>
</dbReference>